<dbReference type="AlphaFoldDB" id="A0A0U3T0F2"/>
<reference evidence="1 2" key="1">
    <citation type="submission" date="2015-12" db="EMBL/GenBank/DDBJ databases">
        <authorList>
            <person name="Shamseldin A."/>
            <person name="Moawad H."/>
            <person name="Abd El-Rahim W.M."/>
            <person name="Sadowsky M.J."/>
        </authorList>
    </citation>
    <scope>NUCLEOTIDE SEQUENCE [LARGE SCALE GENOMIC DNA]</scope>
    <source>
        <strain evidence="1 2">DG5B</strain>
    </source>
</reference>
<accession>A0A0U3T0F2</accession>
<organism evidence="1 2">
    <name type="scientific">Hymenobacter sedentarius</name>
    <dbReference type="NCBI Taxonomy" id="1411621"/>
    <lineage>
        <taxon>Bacteria</taxon>
        <taxon>Pseudomonadati</taxon>
        <taxon>Bacteroidota</taxon>
        <taxon>Cytophagia</taxon>
        <taxon>Cytophagales</taxon>
        <taxon>Hymenobacteraceae</taxon>
        <taxon>Hymenobacter</taxon>
    </lineage>
</organism>
<proteinExistence type="predicted"/>
<protein>
    <submittedName>
        <fullName evidence="1">Uncharacterized protein</fullName>
    </submittedName>
</protein>
<dbReference type="STRING" id="1411621.AUC43_15270"/>
<evidence type="ECO:0000313" key="2">
    <source>
        <dbReference type="Proteomes" id="UP000059542"/>
    </source>
</evidence>
<keyword evidence="2" id="KW-1185">Reference proteome</keyword>
<dbReference type="RefSeq" id="WP_068195499.1">
    <property type="nucleotide sequence ID" value="NZ_CP013909.1"/>
</dbReference>
<name>A0A0U3T0F2_9BACT</name>
<dbReference type="Proteomes" id="UP000059542">
    <property type="component" value="Chromosome"/>
</dbReference>
<gene>
    <name evidence="1" type="ORF">AUC43_15270</name>
</gene>
<sequence>MKKIRLVFEAEVEQDVEITPDFLRRVWGRNQNFTEDLLSDEHWMESARHEEVLLKALLAYPKQYQQFLLLALQHSTETLTESQFLQLAGNAPNRWARREMDPIEGTVYVLPSESAAYFNKAISNGTFSEQTELIRESLRIDIKSIHIEEA</sequence>
<dbReference type="EMBL" id="CP013909">
    <property type="protein sequence ID" value="ALW86323.1"/>
    <property type="molecule type" value="Genomic_DNA"/>
</dbReference>
<dbReference type="KEGG" id="hyg:AUC43_15270"/>
<evidence type="ECO:0000313" key="1">
    <source>
        <dbReference type="EMBL" id="ALW86323.1"/>
    </source>
</evidence>